<feature type="domain" description="OmpR/PhoB-type" evidence="4">
    <location>
        <begin position="9"/>
        <end position="107"/>
    </location>
</feature>
<dbReference type="PROSITE" id="PS51755">
    <property type="entry name" value="OMPR_PHOB"/>
    <property type="match status" value="1"/>
</dbReference>
<dbReference type="Pfam" id="PF00486">
    <property type="entry name" value="Trans_reg_C"/>
    <property type="match status" value="1"/>
</dbReference>
<protein>
    <recommendedName>
        <fullName evidence="4">OmpR/PhoB-type domain-containing protein</fullName>
    </recommendedName>
</protein>
<proteinExistence type="predicted"/>
<keyword evidence="3" id="KW-0812">Transmembrane</keyword>
<keyword evidence="3" id="KW-0472">Membrane</keyword>
<dbReference type="STRING" id="658445.H744_1c0752"/>
<dbReference type="GO" id="GO:0000160">
    <property type="term" value="P:phosphorelay signal transduction system"/>
    <property type="evidence" value="ECO:0007669"/>
    <property type="project" value="InterPro"/>
</dbReference>
<evidence type="ECO:0000313" key="6">
    <source>
        <dbReference type="Proteomes" id="UP000032303"/>
    </source>
</evidence>
<dbReference type="KEGG" id="pgb:H744_1c0752"/>
<dbReference type="Gene3D" id="1.10.10.10">
    <property type="entry name" value="Winged helix-like DNA-binding domain superfamily/Winged helix DNA-binding domain"/>
    <property type="match status" value="1"/>
</dbReference>
<feature type="transmembrane region" description="Helical" evidence="3">
    <location>
        <begin position="137"/>
        <end position="156"/>
    </location>
</feature>
<evidence type="ECO:0000259" key="4">
    <source>
        <dbReference type="PROSITE" id="PS51755"/>
    </source>
</evidence>
<evidence type="ECO:0000256" key="2">
    <source>
        <dbReference type="PROSITE-ProRule" id="PRU01091"/>
    </source>
</evidence>
<dbReference type="AlphaFoldDB" id="A0A0C5WI00"/>
<dbReference type="HOGENOM" id="CLU_645363_0_0_6"/>
<feature type="DNA-binding region" description="OmpR/PhoB-type" evidence="2">
    <location>
        <begin position="9"/>
        <end position="107"/>
    </location>
</feature>
<evidence type="ECO:0000313" key="5">
    <source>
        <dbReference type="EMBL" id="AJR05777.1"/>
    </source>
</evidence>
<dbReference type="PATRIC" id="fig|658445.3.peg.819"/>
<dbReference type="OrthoDB" id="5904978at2"/>
<dbReference type="Proteomes" id="UP000032303">
    <property type="component" value="Chromosome 1"/>
</dbReference>
<dbReference type="EMBL" id="CP005973">
    <property type="protein sequence ID" value="AJR05777.1"/>
    <property type="molecule type" value="Genomic_DNA"/>
</dbReference>
<dbReference type="GO" id="GO:0003677">
    <property type="term" value="F:DNA binding"/>
    <property type="evidence" value="ECO:0007669"/>
    <property type="project" value="UniProtKB-UniRule"/>
</dbReference>
<dbReference type="InterPro" id="IPR036388">
    <property type="entry name" value="WH-like_DNA-bd_sf"/>
</dbReference>
<dbReference type="GO" id="GO:0006355">
    <property type="term" value="P:regulation of DNA-templated transcription"/>
    <property type="evidence" value="ECO:0007669"/>
    <property type="project" value="InterPro"/>
</dbReference>
<dbReference type="SUPFAM" id="SSF46894">
    <property type="entry name" value="C-terminal effector domain of the bipartite response regulators"/>
    <property type="match status" value="1"/>
</dbReference>
<dbReference type="InterPro" id="IPR016032">
    <property type="entry name" value="Sig_transdc_resp-reg_C-effctor"/>
</dbReference>
<sequence>MSEKVNASAHIAHISEDFFFDCQKKTLFTSAGNLSLNRAEKGVLYKLITLSPKMVSKEELIAAGWARKEVAETSLFQTIRTLRIKLKEEKVGQVIELVPRLGYKIKIKRFLTREQLHSVTSIPKPPAKKRKKQAKPYILISLLLAVCALFAVYFTADRTIDYKYKLINDKKNNTFIFLSMKQDDFDSLLQTTALFFKPTNLTNTLMFIHKLDEEFSIALCTKTPNGCDIDTAHAISFKHSELNTLWQLLDQYLPQIPPLAAMNVLKDNTNLQSGVKSYNIFLEDGDFNTNLSHHFVNQVNDSTWLFTSINYRPNSNQSEYIATSFRGGRAIMKPQSKLPFLITVINYPEYFYWVLSPSDKAKLGIKPPGPLESLTNDFYVDVSQYKSYLLFRQPHLQLWLSEGYGFHWFIKNGSNDNVFNQFIRGEKCSELPIAFDNNQTCPEDP</sequence>
<accession>A0A0C5WI00</accession>
<evidence type="ECO:0000256" key="1">
    <source>
        <dbReference type="ARBA" id="ARBA00023125"/>
    </source>
</evidence>
<keyword evidence="1 2" id="KW-0238">DNA-binding</keyword>
<keyword evidence="6" id="KW-1185">Reference proteome</keyword>
<organism evidence="5 6">
    <name type="scientific">Photobacterium gaetbulicola Gung47</name>
    <dbReference type="NCBI Taxonomy" id="658445"/>
    <lineage>
        <taxon>Bacteria</taxon>
        <taxon>Pseudomonadati</taxon>
        <taxon>Pseudomonadota</taxon>
        <taxon>Gammaproteobacteria</taxon>
        <taxon>Vibrionales</taxon>
        <taxon>Vibrionaceae</taxon>
        <taxon>Photobacterium</taxon>
    </lineage>
</organism>
<evidence type="ECO:0000256" key="3">
    <source>
        <dbReference type="SAM" id="Phobius"/>
    </source>
</evidence>
<keyword evidence="3" id="KW-1133">Transmembrane helix</keyword>
<name>A0A0C5WI00_9GAMM</name>
<gene>
    <name evidence="5" type="ORF">H744_1c0752</name>
</gene>
<dbReference type="InterPro" id="IPR001867">
    <property type="entry name" value="OmpR/PhoB-type_DNA-bd"/>
</dbReference>
<dbReference type="SMART" id="SM00862">
    <property type="entry name" value="Trans_reg_C"/>
    <property type="match status" value="1"/>
</dbReference>
<reference evidence="5 6" key="1">
    <citation type="submission" date="2013-05" db="EMBL/GenBank/DDBJ databases">
        <title>Complete genome sequence of the lipase-producing bacterium Photobacterium gaetbulicola Gung47.</title>
        <authorList>
            <person name="Kim Y.-O."/>
        </authorList>
    </citation>
    <scope>NUCLEOTIDE SEQUENCE [LARGE SCALE GENOMIC DNA]</scope>
    <source>
        <strain evidence="5 6">Gung47</strain>
    </source>
</reference>